<keyword evidence="1" id="KW-0732">Signal</keyword>
<organism evidence="2 3">
    <name type="scientific">Cudoniella acicularis</name>
    <dbReference type="NCBI Taxonomy" id="354080"/>
    <lineage>
        <taxon>Eukaryota</taxon>
        <taxon>Fungi</taxon>
        <taxon>Dikarya</taxon>
        <taxon>Ascomycota</taxon>
        <taxon>Pezizomycotina</taxon>
        <taxon>Leotiomycetes</taxon>
        <taxon>Helotiales</taxon>
        <taxon>Tricladiaceae</taxon>
        <taxon>Cudoniella</taxon>
    </lineage>
</organism>
<accession>A0A8H4RH52</accession>
<name>A0A8H4RH52_9HELO</name>
<feature type="signal peptide" evidence="1">
    <location>
        <begin position="1"/>
        <end position="26"/>
    </location>
</feature>
<dbReference type="EMBL" id="JAAMPI010000785">
    <property type="protein sequence ID" value="KAF4628626.1"/>
    <property type="molecule type" value="Genomic_DNA"/>
</dbReference>
<proteinExistence type="predicted"/>
<sequence length="113" mass="12345">MAFFKLSSFLAILGLLTLAVPTPASANYDDFVQPVKAKLAADLPSQQCFWEAKSSLGMLDRGIDALRNIGFPVSEQLKRAMEMDQIGSAYCQIFKEAKISHSSKETLAEEAVS</sequence>
<protein>
    <submittedName>
        <fullName evidence="2">Uncharacterized protein</fullName>
    </submittedName>
</protein>
<gene>
    <name evidence="2" type="ORF">G7Y89_g9523</name>
</gene>
<comment type="caution">
    <text evidence="2">The sequence shown here is derived from an EMBL/GenBank/DDBJ whole genome shotgun (WGS) entry which is preliminary data.</text>
</comment>
<reference evidence="2 3" key="1">
    <citation type="submission" date="2020-03" db="EMBL/GenBank/DDBJ databases">
        <title>Draft Genome Sequence of Cudoniella acicularis.</title>
        <authorList>
            <person name="Buettner E."/>
            <person name="Kellner H."/>
        </authorList>
    </citation>
    <scope>NUCLEOTIDE SEQUENCE [LARGE SCALE GENOMIC DNA]</scope>
    <source>
        <strain evidence="2 3">DSM 108380</strain>
    </source>
</reference>
<dbReference type="Proteomes" id="UP000566819">
    <property type="component" value="Unassembled WGS sequence"/>
</dbReference>
<keyword evidence="3" id="KW-1185">Reference proteome</keyword>
<dbReference type="AlphaFoldDB" id="A0A8H4RH52"/>
<evidence type="ECO:0000313" key="2">
    <source>
        <dbReference type="EMBL" id="KAF4628626.1"/>
    </source>
</evidence>
<feature type="chain" id="PRO_5034757274" evidence="1">
    <location>
        <begin position="27"/>
        <end position="113"/>
    </location>
</feature>
<evidence type="ECO:0000256" key="1">
    <source>
        <dbReference type="SAM" id="SignalP"/>
    </source>
</evidence>
<evidence type="ECO:0000313" key="3">
    <source>
        <dbReference type="Proteomes" id="UP000566819"/>
    </source>
</evidence>